<keyword evidence="3" id="KW-1185">Reference proteome</keyword>
<feature type="compositionally biased region" description="Low complexity" evidence="1">
    <location>
        <begin position="414"/>
        <end position="434"/>
    </location>
</feature>
<reference evidence="3" key="1">
    <citation type="submission" date="2023-07" db="EMBL/GenBank/DDBJ databases">
        <title>30 novel species of actinomycetes from the DSMZ collection.</title>
        <authorList>
            <person name="Nouioui I."/>
        </authorList>
    </citation>
    <scope>NUCLEOTIDE SEQUENCE [LARGE SCALE GENOMIC DNA]</scope>
    <source>
        <strain evidence="3">DSM 44399</strain>
    </source>
</reference>
<protein>
    <submittedName>
        <fullName evidence="2">Zinc-dependent metalloprotease</fullName>
    </submittedName>
</protein>
<evidence type="ECO:0000313" key="3">
    <source>
        <dbReference type="Proteomes" id="UP001183176"/>
    </source>
</evidence>
<evidence type="ECO:0000256" key="1">
    <source>
        <dbReference type="SAM" id="MobiDB-lite"/>
    </source>
</evidence>
<dbReference type="Pfam" id="PF10103">
    <property type="entry name" value="Zincin_2"/>
    <property type="match status" value="1"/>
</dbReference>
<feature type="region of interest" description="Disordered" evidence="1">
    <location>
        <begin position="396"/>
        <end position="448"/>
    </location>
</feature>
<dbReference type="RefSeq" id="WP_311421711.1">
    <property type="nucleotide sequence ID" value="NZ_JAVREH010000003.1"/>
</dbReference>
<keyword evidence="2" id="KW-0378">Hydrolase</keyword>
<proteinExistence type="predicted"/>
<comment type="caution">
    <text evidence="2">The sequence shown here is derived from an EMBL/GenBank/DDBJ whole genome shotgun (WGS) entry which is preliminary data.</text>
</comment>
<dbReference type="Proteomes" id="UP001183176">
    <property type="component" value="Unassembled WGS sequence"/>
</dbReference>
<dbReference type="NCBIfam" id="TIGR03624">
    <property type="entry name" value="putative hydrolase"/>
    <property type="match status" value="1"/>
</dbReference>
<dbReference type="GO" id="GO:0008237">
    <property type="term" value="F:metallopeptidase activity"/>
    <property type="evidence" value="ECO:0007669"/>
    <property type="project" value="UniProtKB-KW"/>
</dbReference>
<dbReference type="InterPro" id="IPR042271">
    <property type="entry name" value="Zinicin_2_N"/>
</dbReference>
<sequence length="448" mass="47064">MNDFGFGFGQFGQNEPGNDPDDLSAKIPLFAELQRLLSGSGGPVNWDLARQLAISTLAAQHHSVSAADRSAAADALRLADLWLDGATDLPSGVTTTEAWSQVEWVEKTMSTWAALCDPVATRVVAAMSSALPPEVAAQAGPMAPMLTQLGGMMFGAQLGQGIAALAGEVVSATEIGLPLGPKGTGALVMANLDVLATGLGRPIADVRLFMALREAAHHRLFSHVPWLRQQVIEAVDAYGRGISIDADAISSALADIDPTNPESMQNALAGGLFEPQNTDAQNAALRRLETLLALIEGWVDTVVATAARDRMQGSDALAEAVRRRRASGGPAEQTFSTLVGLELRPRRLRDAASLWTAMTEQHGASVRDGLWNHPDLLPSADDLDDPENFARSYGTSLELSVPELRDPSQPEPGPGSQSGDPRSGDPQSGESQSDSSDDPDSPGTTPGS</sequence>
<dbReference type="PANTHER" id="PTHR39420">
    <property type="match status" value="1"/>
</dbReference>
<dbReference type="PANTHER" id="PTHR39420:SF2">
    <property type="entry name" value="HYDROLASE"/>
    <property type="match status" value="1"/>
</dbReference>
<dbReference type="SUPFAM" id="SSF55486">
    <property type="entry name" value="Metalloproteases ('zincins'), catalytic domain"/>
    <property type="match status" value="1"/>
</dbReference>
<dbReference type="InterPro" id="IPR018766">
    <property type="entry name" value="Zinicin_2"/>
</dbReference>
<accession>A0ABU2J6E8</accession>
<evidence type="ECO:0000313" key="2">
    <source>
        <dbReference type="EMBL" id="MDT0260561.1"/>
    </source>
</evidence>
<organism evidence="2 3">
    <name type="scientific">Jatrophihabitans lederbergiae</name>
    <dbReference type="NCBI Taxonomy" id="3075547"/>
    <lineage>
        <taxon>Bacteria</taxon>
        <taxon>Bacillati</taxon>
        <taxon>Actinomycetota</taxon>
        <taxon>Actinomycetes</taxon>
        <taxon>Jatrophihabitantales</taxon>
        <taxon>Jatrophihabitantaceae</taxon>
        <taxon>Jatrophihabitans</taxon>
    </lineage>
</organism>
<name>A0ABU2J6E8_9ACTN</name>
<dbReference type="EMBL" id="JAVREH010000003">
    <property type="protein sequence ID" value="MDT0260561.1"/>
    <property type="molecule type" value="Genomic_DNA"/>
</dbReference>
<gene>
    <name evidence="2" type="ORF">RM423_04055</name>
</gene>
<dbReference type="Gene3D" id="1.20.150.30">
    <property type="entry name" value="Zincin-like metallopeptidase, N-terminal domain"/>
    <property type="match status" value="1"/>
</dbReference>
<keyword evidence="2" id="KW-0482">Metalloprotease</keyword>
<keyword evidence="2" id="KW-0645">Protease</keyword>